<dbReference type="GO" id="GO:0005737">
    <property type="term" value="C:cytoplasm"/>
    <property type="evidence" value="ECO:0007669"/>
    <property type="project" value="TreeGrafter"/>
</dbReference>
<dbReference type="GO" id="GO:0016887">
    <property type="term" value="F:ATP hydrolysis activity"/>
    <property type="evidence" value="ECO:0007669"/>
    <property type="project" value="InterPro"/>
</dbReference>
<keyword evidence="2" id="KW-0547">Nucleotide-binding</keyword>
<dbReference type="EMBL" id="LAZR01039203">
    <property type="protein sequence ID" value="KKL17582.1"/>
    <property type="molecule type" value="Genomic_DNA"/>
</dbReference>
<dbReference type="PANTHER" id="PTHR11638:SF18">
    <property type="entry name" value="HEAT SHOCK PROTEIN 104"/>
    <property type="match status" value="1"/>
</dbReference>
<dbReference type="InterPro" id="IPR003959">
    <property type="entry name" value="ATPase_AAA_core"/>
</dbReference>
<keyword evidence="3" id="KW-0067">ATP-binding</keyword>
<evidence type="ECO:0000259" key="4">
    <source>
        <dbReference type="PROSITE" id="PS51903"/>
    </source>
</evidence>
<gene>
    <name evidence="5" type="ORF">LCGC14_2484120</name>
</gene>
<dbReference type="PANTHER" id="PTHR11638">
    <property type="entry name" value="ATP-DEPENDENT CLP PROTEASE"/>
    <property type="match status" value="1"/>
</dbReference>
<dbReference type="SMART" id="SM00382">
    <property type="entry name" value="AAA"/>
    <property type="match status" value="1"/>
</dbReference>
<dbReference type="SUPFAM" id="SSF81923">
    <property type="entry name" value="Double Clp-N motif"/>
    <property type="match status" value="1"/>
</dbReference>
<dbReference type="InterPro" id="IPR003593">
    <property type="entry name" value="AAA+_ATPase"/>
</dbReference>
<evidence type="ECO:0000256" key="2">
    <source>
        <dbReference type="ARBA" id="ARBA00022741"/>
    </source>
</evidence>
<feature type="non-terminal residue" evidence="5">
    <location>
        <position position="383"/>
    </location>
</feature>
<dbReference type="GO" id="GO:0005524">
    <property type="term" value="F:ATP binding"/>
    <property type="evidence" value="ECO:0007669"/>
    <property type="project" value="UniProtKB-KW"/>
</dbReference>
<dbReference type="PROSITE" id="PS51903">
    <property type="entry name" value="CLP_R"/>
    <property type="match status" value="1"/>
</dbReference>
<comment type="caution">
    <text evidence="5">The sequence shown here is derived from an EMBL/GenBank/DDBJ whole genome shotgun (WGS) entry which is preliminary data.</text>
</comment>
<dbReference type="InterPro" id="IPR018368">
    <property type="entry name" value="ClpA/B_CS1"/>
</dbReference>
<dbReference type="Gene3D" id="3.40.50.300">
    <property type="entry name" value="P-loop containing nucleotide triphosphate hydrolases"/>
    <property type="match status" value="1"/>
</dbReference>
<dbReference type="InterPro" id="IPR036628">
    <property type="entry name" value="Clp_N_dom_sf"/>
</dbReference>
<dbReference type="InterPro" id="IPR027417">
    <property type="entry name" value="P-loop_NTPase"/>
</dbReference>
<dbReference type="Gene3D" id="1.10.1780.10">
    <property type="entry name" value="Clp, N-terminal domain"/>
    <property type="match status" value="1"/>
</dbReference>
<protein>
    <recommendedName>
        <fullName evidence="4">Clp R domain-containing protein</fullName>
    </recommendedName>
</protein>
<dbReference type="GO" id="GO:0034605">
    <property type="term" value="P:cellular response to heat"/>
    <property type="evidence" value="ECO:0007669"/>
    <property type="project" value="TreeGrafter"/>
</dbReference>
<dbReference type="AlphaFoldDB" id="A0A0F9BUG0"/>
<evidence type="ECO:0000313" key="5">
    <source>
        <dbReference type="EMBL" id="KKL17582.1"/>
    </source>
</evidence>
<evidence type="ECO:0000256" key="3">
    <source>
        <dbReference type="ARBA" id="ARBA00022840"/>
    </source>
</evidence>
<dbReference type="InterPro" id="IPR050130">
    <property type="entry name" value="ClpA_ClpB"/>
</dbReference>
<name>A0A0F9BUG0_9ZZZZ</name>
<dbReference type="PROSITE" id="PS00870">
    <property type="entry name" value="CLPAB_1"/>
    <property type="match status" value="1"/>
</dbReference>
<feature type="domain" description="Clp R" evidence="4">
    <location>
        <begin position="2"/>
        <end position="145"/>
    </location>
</feature>
<dbReference type="FunFam" id="3.40.50.300:FF:000010">
    <property type="entry name" value="Chaperone clpB 1, putative"/>
    <property type="match status" value="1"/>
</dbReference>
<keyword evidence="1" id="KW-0677">Repeat</keyword>
<dbReference type="SUPFAM" id="SSF52540">
    <property type="entry name" value="P-loop containing nucleoside triphosphate hydrolases"/>
    <property type="match status" value="1"/>
</dbReference>
<dbReference type="Pfam" id="PF02861">
    <property type="entry name" value="Clp_N"/>
    <property type="match status" value="1"/>
</dbReference>
<reference evidence="5" key="1">
    <citation type="journal article" date="2015" name="Nature">
        <title>Complex archaea that bridge the gap between prokaryotes and eukaryotes.</title>
        <authorList>
            <person name="Spang A."/>
            <person name="Saw J.H."/>
            <person name="Jorgensen S.L."/>
            <person name="Zaremba-Niedzwiedzka K."/>
            <person name="Martijn J."/>
            <person name="Lind A.E."/>
            <person name="van Eijk R."/>
            <person name="Schleper C."/>
            <person name="Guy L."/>
            <person name="Ettema T.J."/>
        </authorList>
    </citation>
    <scope>NUCLEOTIDE SEQUENCE</scope>
</reference>
<proteinExistence type="predicted"/>
<dbReference type="Pfam" id="PF00004">
    <property type="entry name" value="AAA"/>
    <property type="match status" value="1"/>
</dbReference>
<organism evidence="5">
    <name type="scientific">marine sediment metagenome</name>
    <dbReference type="NCBI Taxonomy" id="412755"/>
    <lineage>
        <taxon>unclassified sequences</taxon>
        <taxon>metagenomes</taxon>
        <taxon>ecological metagenomes</taxon>
    </lineage>
</organism>
<accession>A0A0F9BUG0</accession>
<sequence>MFERFTDRARKVMALANQEAQRFNHEYIGTEHILLGLVKEGSGVGANVLKNLDVDIKKLRLEIEKLVKSGPDMVTMGKLPQTPRAKKVIEYAIEEARALNHNYVGTEHILLGLLRETEGVAAQVLMNLGLKLEDVRQEVLNLLGAGVDSSYQSMGMKMGPSSAAQKQKSKTPALDSFGRDLTELAAEGKLDPVIGRADEIERLIQILCRRTKNNPVLLGEAGVGKTAIVEGMSQKIVNNEIPEILKDKRMVVLDLAMMVAGTKYRGQFEERIKAVINEVKRAGNVILFIDELHTLVGAGGAEGAIDASNVLKPALARGEVQCIGATTFDEYRKYIEKDAAQLRLEAGWRVWIHNHRGRAVWAVARGYSCLIPQIRGVGSRSFV</sequence>
<dbReference type="CDD" id="cd00009">
    <property type="entry name" value="AAA"/>
    <property type="match status" value="1"/>
</dbReference>
<evidence type="ECO:0000256" key="1">
    <source>
        <dbReference type="ARBA" id="ARBA00022737"/>
    </source>
</evidence>
<dbReference type="InterPro" id="IPR004176">
    <property type="entry name" value="Clp_R_N"/>
</dbReference>